<evidence type="ECO:0000313" key="2">
    <source>
        <dbReference type="EMBL" id="KAK0058632.1"/>
    </source>
</evidence>
<organism evidence="2 3">
    <name type="scientific">Biomphalaria pfeifferi</name>
    <name type="common">Bloodfluke planorb</name>
    <name type="synonym">Freshwater snail</name>
    <dbReference type="NCBI Taxonomy" id="112525"/>
    <lineage>
        <taxon>Eukaryota</taxon>
        <taxon>Metazoa</taxon>
        <taxon>Spiralia</taxon>
        <taxon>Lophotrochozoa</taxon>
        <taxon>Mollusca</taxon>
        <taxon>Gastropoda</taxon>
        <taxon>Heterobranchia</taxon>
        <taxon>Euthyneura</taxon>
        <taxon>Panpulmonata</taxon>
        <taxon>Hygrophila</taxon>
        <taxon>Lymnaeoidea</taxon>
        <taxon>Planorbidae</taxon>
        <taxon>Biomphalaria</taxon>
    </lineage>
</organism>
<name>A0AAD8BPT7_BIOPF</name>
<feature type="compositionally biased region" description="Polar residues" evidence="1">
    <location>
        <begin position="28"/>
        <end position="39"/>
    </location>
</feature>
<proteinExistence type="predicted"/>
<comment type="caution">
    <text evidence="2">The sequence shown here is derived from an EMBL/GenBank/DDBJ whole genome shotgun (WGS) entry which is preliminary data.</text>
</comment>
<evidence type="ECO:0000313" key="3">
    <source>
        <dbReference type="Proteomes" id="UP001233172"/>
    </source>
</evidence>
<evidence type="ECO:0000256" key="1">
    <source>
        <dbReference type="SAM" id="MobiDB-lite"/>
    </source>
</evidence>
<reference evidence="2" key="1">
    <citation type="journal article" date="2023" name="PLoS Negl. Trop. Dis.">
        <title>A genome sequence for Biomphalaria pfeifferi, the major vector snail for the human-infecting parasite Schistosoma mansoni.</title>
        <authorList>
            <person name="Bu L."/>
            <person name="Lu L."/>
            <person name="Laidemitt M.R."/>
            <person name="Zhang S.M."/>
            <person name="Mutuku M."/>
            <person name="Mkoji G."/>
            <person name="Steinauer M."/>
            <person name="Loker E.S."/>
        </authorList>
    </citation>
    <scope>NUCLEOTIDE SEQUENCE</scope>
    <source>
        <strain evidence="2">KasaAsao</strain>
    </source>
</reference>
<protein>
    <submittedName>
        <fullName evidence="2">Uncharacterized protein</fullName>
    </submittedName>
</protein>
<reference evidence="2" key="2">
    <citation type="submission" date="2023-04" db="EMBL/GenBank/DDBJ databases">
        <authorList>
            <person name="Bu L."/>
            <person name="Lu L."/>
            <person name="Laidemitt M.R."/>
            <person name="Zhang S.M."/>
            <person name="Mutuku M."/>
            <person name="Mkoji G."/>
            <person name="Steinauer M."/>
            <person name="Loker E.S."/>
        </authorList>
    </citation>
    <scope>NUCLEOTIDE SEQUENCE</scope>
    <source>
        <strain evidence="2">KasaAsao</strain>
        <tissue evidence="2">Whole Snail</tissue>
    </source>
</reference>
<accession>A0AAD8BPT7</accession>
<gene>
    <name evidence="2" type="ORF">Bpfe_011937</name>
</gene>
<feature type="region of interest" description="Disordered" evidence="1">
    <location>
        <begin position="1"/>
        <end position="54"/>
    </location>
</feature>
<feature type="non-terminal residue" evidence="2">
    <location>
        <position position="54"/>
    </location>
</feature>
<feature type="non-terminal residue" evidence="2">
    <location>
        <position position="1"/>
    </location>
</feature>
<sequence>DNKSTFHCCPGRNKVKPKSEKQEKKENTFLQVCDSTSNQKADDEDTEKPKKPIK</sequence>
<dbReference type="EMBL" id="JASAOG010000047">
    <property type="protein sequence ID" value="KAK0058632.1"/>
    <property type="molecule type" value="Genomic_DNA"/>
</dbReference>
<keyword evidence="3" id="KW-1185">Reference proteome</keyword>
<dbReference type="AlphaFoldDB" id="A0AAD8BPT7"/>
<dbReference type="Proteomes" id="UP001233172">
    <property type="component" value="Unassembled WGS sequence"/>
</dbReference>
<feature type="compositionally biased region" description="Basic and acidic residues" evidence="1">
    <location>
        <begin position="17"/>
        <end position="27"/>
    </location>
</feature>